<proteinExistence type="predicted"/>
<reference evidence="2 3" key="1">
    <citation type="submission" date="2016-11" db="EMBL/GenBank/DDBJ databases">
        <authorList>
            <person name="Jaros S."/>
            <person name="Januszkiewicz K."/>
            <person name="Wedrychowicz H."/>
        </authorList>
    </citation>
    <scope>NUCLEOTIDE SEQUENCE [LARGE SCALE GENOMIC DNA]</scope>
    <source>
        <strain evidence="2 3">GAS242</strain>
    </source>
</reference>
<dbReference type="InterPro" id="IPR002921">
    <property type="entry name" value="Fungal_lipase-type"/>
</dbReference>
<dbReference type="OrthoDB" id="5522031at2"/>
<gene>
    <name evidence="2" type="ORF">SAMN05444169_4618</name>
</gene>
<dbReference type="RefSeq" id="WP_079567927.1">
    <property type="nucleotide sequence ID" value="NZ_LT670818.1"/>
</dbReference>
<name>A0A1M5NF88_9BRAD</name>
<dbReference type="SUPFAM" id="SSF53474">
    <property type="entry name" value="alpha/beta-Hydrolases"/>
    <property type="match status" value="1"/>
</dbReference>
<protein>
    <submittedName>
        <fullName evidence="2">Lipase (Class 3)</fullName>
    </submittedName>
</protein>
<sequence length="309" mass="33033">MSFLVELARGAYPDNALEKFTSLSSQFGLDNARAMMWLSQLAYETAHRDKVKSILDAWQLTMPAFVANDPATGLPPKSACVVVAAGRGATFVTFAGSDPLKFEDWITDFNAVQSPDNLHSGFEDAVETVWPVIQAVIAKRPAPAEPLFFTGHSLGGALAVLAAARAAHEPNVRTTVVYTFGSPRTGGSAFFNNYPLGGSTFRLIDGTDIVPTVPPPQPGDFRHVGQSIQCPTDGRFDGTQAQTGAAAENKPDIIDGAIAAGLADIRALAAFRLIRSIGPRPLDRLAGVLPRMVRDHVPTNYFRALSITL</sequence>
<feature type="domain" description="Fungal lipase-type" evidence="1">
    <location>
        <begin position="92"/>
        <end position="216"/>
    </location>
</feature>
<dbReference type="InterPro" id="IPR029058">
    <property type="entry name" value="AB_hydrolase_fold"/>
</dbReference>
<dbReference type="GO" id="GO:0006629">
    <property type="term" value="P:lipid metabolic process"/>
    <property type="evidence" value="ECO:0007669"/>
    <property type="project" value="InterPro"/>
</dbReference>
<dbReference type="InterPro" id="IPR051218">
    <property type="entry name" value="Sec_MonoDiacylglyc_Lipase"/>
</dbReference>
<dbReference type="AlphaFoldDB" id="A0A1M5NF88"/>
<dbReference type="PANTHER" id="PTHR45856:SF24">
    <property type="entry name" value="FUNGAL LIPASE-LIKE DOMAIN-CONTAINING PROTEIN"/>
    <property type="match status" value="1"/>
</dbReference>
<dbReference type="Proteomes" id="UP000190675">
    <property type="component" value="Chromosome I"/>
</dbReference>
<evidence type="ECO:0000313" key="3">
    <source>
        <dbReference type="Proteomes" id="UP000190675"/>
    </source>
</evidence>
<dbReference type="EMBL" id="LT670818">
    <property type="protein sequence ID" value="SHG88135.1"/>
    <property type="molecule type" value="Genomic_DNA"/>
</dbReference>
<evidence type="ECO:0000259" key="1">
    <source>
        <dbReference type="Pfam" id="PF01764"/>
    </source>
</evidence>
<accession>A0A1M5NF88</accession>
<evidence type="ECO:0000313" key="2">
    <source>
        <dbReference type="EMBL" id="SHG88135.1"/>
    </source>
</evidence>
<organism evidence="2 3">
    <name type="scientific">Bradyrhizobium erythrophlei</name>
    <dbReference type="NCBI Taxonomy" id="1437360"/>
    <lineage>
        <taxon>Bacteria</taxon>
        <taxon>Pseudomonadati</taxon>
        <taxon>Pseudomonadota</taxon>
        <taxon>Alphaproteobacteria</taxon>
        <taxon>Hyphomicrobiales</taxon>
        <taxon>Nitrobacteraceae</taxon>
        <taxon>Bradyrhizobium</taxon>
    </lineage>
</organism>
<dbReference type="PANTHER" id="PTHR45856">
    <property type="entry name" value="ALPHA/BETA-HYDROLASES SUPERFAMILY PROTEIN"/>
    <property type="match status" value="1"/>
</dbReference>
<dbReference type="Gene3D" id="3.40.50.1820">
    <property type="entry name" value="alpha/beta hydrolase"/>
    <property type="match status" value="1"/>
</dbReference>
<dbReference type="Pfam" id="PF01764">
    <property type="entry name" value="Lipase_3"/>
    <property type="match status" value="1"/>
</dbReference>